<reference evidence="15" key="1">
    <citation type="submission" date="2020-08" db="EMBL/GenBank/DDBJ databases">
        <title>Genome public.</title>
        <authorList>
            <person name="Liu C."/>
            <person name="Sun Q."/>
        </authorList>
    </citation>
    <scope>NUCLEOTIDE SEQUENCE</scope>
    <source>
        <strain evidence="15">BX8</strain>
    </source>
</reference>
<feature type="binding site" evidence="12">
    <location>
        <begin position="221"/>
        <end position="226"/>
    </location>
    <ligand>
        <name>ATP</name>
        <dbReference type="ChEBI" id="CHEBI:30616"/>
    </ligand>
</feature>
<keyword evidence="5 12" id="KW-0479">Metal-binding</keyword>
<comment type="caution">
    <text evidence="12">Lacks conserved residue(s) required for the propagation of feature annotation.</text>
</comment>
<dbReference type="SUPFAM" id="SSF53613">
    <property type="entry name" value="Ribokinase-like"/>
    <property type="match status" value="1"/>
</dbReference>
<evidence type="ECO:0000313" key="16">
    <source>
        <dbReference type="Proteomes" id="UP000659630"/>
    </source>
</evidence>
<keyword evidence="8 12" id="KW-0067">ATP-binding</keyword>
<comment type="similarity">
    <text evidence="1">Belongs to the carbohydrate kinase pfkB family.</text>
</comment>
<proteinExistence type="inferred from homology"/>
<evidence type="ECO:0000256" key="5">
    <source>
        <dbReference type="ARBA" id="ARBA00022723"/>
    </source>
</evidence>
<feature type="region of interest" description="Disordered" evidence="13">
    <location>
        <begin position="288"/>
        <end position="308"/>
    </location>
</feature>
<keyword evidence="9 12" id="KW-0460">Magnesium</keyword>
<dbReference type="GO" id="GO:0005524">
    <property type="term" value="F:ATP binding"/>
    <property type="evidence" value="ECO:0007669"/>
    <property type="project" value="UniProtKB-UniRule"/>
</dbReference>
<dbReference type="CDD" id="cd01174">
    <property type="entry name" value="ribokinase"/>
    <property type="match status" value="1"/>
</dbReference>
<feature type="active site" description="Proton acceptor" evidence="12">
    <location>
        <position position="253"/>
    </location>
</feature>
<evidence type="ECO:0000256" key="10">
    <source>
        <dbReference type="ARBA" id="ARBA00022958"/>
    </source>
</evidence>
<dbReference type="PANTHER" id="PTHR10584">
    <property type="entry name" value="SUGAR KINASE"/>
    <property type="match status" value="1"/>
</dbReference>
<comment type="caution">
    <text evidence="15">The sequence shown here is derived from an EMBL/GenBank/DDBJ whole genome shotgun (WGS) entry which is preliminary data.</text>
</comment>
<feature type="binding site" evidence="12">
    <location>
        <begin position="11"/>
        <end position="13"/>
    </location>
    <ligand>
        <name>substrate</name>
    </ligand>
</feature>
<comment type="similarity">
    <text evidence="12">Belongs to the carbohydrate kinase PfkB family. Ribokinase subfamily.</text>
</comment>
<comment type="cofactor">
    <cofactor evidence="12">
        <name>Mg(2+)</name>
        <dbReference type="ChEBI" id="CHEBI:18420"/>
    </cofactor>
    <text evidence="12">Requires a divalent cation, most likely magnesium in vivo, as an electrophilic catalyst to aid phosphoryl group transfer. It is the chelate of the metal and the nucleotide that is the actual substrate.</text>
</comment>
<evidence type="ECO:0000256" key="8">
    <source>
        <dbReference type="ARBA" id="ARBA00022840"/>
    </source>
</evidence>
<keyword evidence="16" id="KW-1185">Reference proteome</keyword>
<dbReference type="EMBL" id="JACONZ010000002">
    <property type="protein sequence ID" value="MBC5581530.1"/>
    <property type="molecule type" value="Genomic_DNA"/>
</dbReference>
<feature type="binding site" evidence="12">
    <location>
        <position position="185"/>
    </location>
    <ligand>
        <name>ATP</name>
        <dbReference type="ChEBI" id="CHEBI:30616"/>
    </ligand>
</feature>
<evidence type="ECO:0000256" key="6">
    <source>
        <dbReference type="ARBA" id="ARBA00022741"/>
    </source>
</evidence>
<evidence type="ECO:0000256" key="2">
    <source>
        <dbReference type="ARBA" id="ARBA00012035"/>
    </source>
</evidence>
<feature type="binding site" evidence="12">
    <location>
        <position position="288"/>
    </location>
    <ligand>
        <name>K(+)</name>
        <dbReference type="ChEBI" id="CHEBI:29103"/>
    </ligand>
</feature>
<dbReference type="RefSeq" id="WP_186887874.1">
    <property type="nucleotide sequence ID" value="NZ_JACONZ010000002.1"/>
</dbReference>
<evidence type="ECO:0000256" key="4">
    <source>
        <dbReference type="ARBA" id="ARBA00022679"/>
    </source>
</evidence>
<feature type="domain" description="Carbohydrate kinase PfkB" evidence="14">
    <location>
        <begin position="1"/>
        <end position="296"/>
    </location>
</feature>
<comment type="catalytic activity">
    <reaction evidence="12">
        <text>D-ribose + ATP = D-ribose 5-phosphate + ADP + H(+)</text>
        <dbReference type="Rhea" id="RHEA:13697"/>
        <dbReference type="ChEBI" id="CHEBI:15378"/>
        <dbReference type="ChEBI" id="CHEBI:30616"/>
        <dbReference type="ChEBI" id="CHEBI:47013"/>
        <dbReference type="ChEBI" id="CHEBI:78346"/>
        <dbReference type="ChEBI" id="CHEBI:456216"/>
        <dbReference type="EC" id="2.7.1.15"/>
    </reaction>
</comment>
<dbReference type="GO" id="GO:0046872">
    <property type="term" value="F:metal ion binding"/>
    <property type="evidence" value="ECO:0007669"/>
    <property type="project" value="UniProtKB-KW"/>
</dbReference>
<dbReference type="EC" id="2.7.1.15" evidence="2 12"/>
<feature type="binding site" evidence="12">
    <location>
        <position position="286"/>
    </location>
    <ligand>
        <name>K(+)</name>
        <dbReference type="ChEBI" id="CHEBI:29103"/>
    </ligand>
</feature>
<comment type="activity regulation">
    <text evidence="12">Activated by a monovalent cation that binds near, but not in, the active site. The most likely occupant of the site in vivo is potassium. Ion binding induces a conformational change that may alter substrate affinity.</text>
</comment>
<comment type="pathway">
    <text evidence="12">Carbohydrate metabolism; D-ribose degradation; D-ribose 5-phosphate from beta-D-ribopyranose: step 2/2.</text>
</comment>
<evidence type="ECO:0000256" key="12">
    <source>
        <dbReference type="HAMAP-Rule" id="MF_01987"/>
    </source>
</evidence>
<dbReference type="Pfam" id="PF00294">
    <property type="entry name" value="PfkB"/>
    <property type="match status" value="1"/>
</dbReference>
<comment type="subunit">
    <text evidence="12">Homodimer.</text>
</comment>
<keyword evidence="11 12" id="KW-0119">Carbohydrate metabolism</keyword>
<protein>
    <recommendedName>
        <fullName evidence="3 12">Ribokinase</fullName>
        <shortName evidence="12">RK</shortName>
        <ecNumber evidence="2 12">2.7.1.15</ecNumber>
    </recommendedName>
</protein>
<dbReference type="InterPro" id="IPR011611">
    <property type="entry name" value="PfkB_dom"/>
</dbReference>
<feature type="binding site" evidence="12">
    <location>
        <position position="292"/>
    </location>
    <ligand>
        <name>K(+)</name>
        <dbReference type="ChEBI" id="CHEBI:29103"/>
    </ligand>
</feature>
<keyword evidence="12" id="KW-0963">Cytoplasm</keyword>
<keyword evidence="6 12" id="KW-0547">Nucleotide-binding</keyword>
<name>A0A923I754_9FIRM</name>
<organism evidence="15 16">
    <name type="scientific">Anaerofilum hominis</name>
    <dbReference type="NCBI Taxonomy" id="2763016"/>
    <lineage>
        <taxon>Bacteria</taxon>
        <taxon>Bacillati</taxon>
        <taxon>Bacillota</taxon>
        <taxon>Clostridia</taxon>
        <taxon>Eubacteriales</taxon>
        <taxon>Oscillospiraceae</taxon>
        <taxon>Anaerofilum</taxon>
    </lineage>
</organism>
<comment type="subcellular location">
    <subcellularLocation>
        <location evidence="12">Cytoplasm</location>
    </subcellularLocation>
</comment>
<feature type="binding site" evidence="12">
    <location>
        <begin position="39"/>
        <end position="43"/>
    </location>
    <ligand>
        <name>substrate</name>
    </ligand>
</feature>
<evidence type="ECO:0000256" key="11">
    <source>
        <dbReference type="ARBA" id="ARBA00023277"/>
    </source>
</evidence>
<dbReference type="GO" id="GO:0019303">
    <property type="term" value="P:D-ribose catabolic process"/>
    <property type="evidence" value="ECO:0007669"/>
    <property type="project" value="UniProtKB-UniRule"/>
</dbReference>
<gene>
    <name evidence="12 15" type="primary">rbsK</name>
    <name evidence="15" type="ORF">H8S23_08395</name>
</gene>
<dbReference type="InterPro" id="IPR029056">
    <property type="entry name" value="Ribokinase-like"/>
</dbReference>
<evidence type="ECO:0000256" key="1">
    <source>
        <dbReference type="ARBA" id="ARBA00005380"/>
    </source>
</evidence>
<feature type="binding site" evidence="12">
    <location>
        <position position="140"/>
    </location>
    <ligand>
        <name>substrate</name>
    </ligand>
</feature>
<evidence type="ECO:0000256" key="7">
    <source>
        <dbReference type="ARBA" id="ARBA00022777"/>
    </source>
</evidence>
<sequence length="308" mass="32105">MKKILVAGSSNIDFVLRVTEMPRKGETVRAKSFSKVPGGKGANQACACGKLGGDCTFLSAVGTDGLGDIVLDSLRAAGVKVDKVLCDKEAPTGMAVISVNDEGENSIMVVPGANAVCGTAYFEANRESLAAADIVLAQLETPAQDIYRLLEEAKQAGKTTVLNPAPAPDDIPDAVLRGLDFITPNETELEKLTGMKTGTVPEITAAARSLRDRGVRNVLVTIGPRGALLCGEAGEKIYPTFDAQRVDTTAAGDTFNAGLVVGLAEGMALEQAIRLANAAAAISITRKGAQTSIPTREEAEQLMDSTRD</sequence>
<dbReference type="AlphaFoldDB" id="A0A923I754"/>
<feature type="compositionally biased region" description="Basic and acidic residues" evidence="13">
    <location>
        <begin position="295"/>
        <end position="308"/>
    </location>
</feature>
<feature type="binding site" evidence="12">
    <location>
        <position position="247"/>
    </location>
    <ligand>
        <name>K(+)</name>
        <dbReference type="ChEBI" id="CHEBI:29103"/>
    </ligand>
</feature>
<evidence type="ECO:0000256" key="9">
    <source>
        <dbReference type="ARBA" id="ARBA00022842"/>
    </source>
</evidence>
<dbReference type="InterPro" id="IPR002139">
    <property type="entry name" value="Ribo/fructo_kinase"/>
</dbReference>
<dbReference type="GO" id="GO:0005829">
    <property type="term" value="C:cytosol"/>
    <property type="evidence" value="ECO:0007669"/>
    <property type="project" value="TreeGrafter"/>
</dbReference>
<feature type="binding site" evidence="12">
    <location>
        <position position="253"/>
    </location>
    <ligand>
        <name>substrate</name>
    </ligand>
</feature>
<keyword evidence="7 12" id="KW-0418">Kinase</keyword>
<comment type="function">
    <text evidence="12">Catalyzes the phosphorylation of ribose at O-5 in a reaction requiring ATP and magnesium. The resulting D-ribose-5-phosphate can then be used either for sythesis of nucleotides, histidine, and tryptophan, or as a component of the pentose phosphate pathway.</text>
</comment>
<dbReference type="NCBIfam" id="TIGR02152">
    <property type="entry name" value="D_ribokin_bact"/>
    <property type="match status" value="1"/>
</dbReference>
<feature type="binding site" evidence="12">
    <location>
        <position position="283"/>
    </location>
    <ligand>
        <name>K(+)</name>
        <dbReference type="ChEBI" id="CHEBI:29103"/>
    </ligand>
</feature>
<dbReference type="InterPro" id="IPR002173">
    <property type="entry name" value="Carboh/pur_kinase_PfkB_CS"/>
</dbReference>
<evidence type="ECO:0000313" key="15">
    <source>
        <dbReference type="EMBL" id="MBC5581530.1"/>
    </source>
</evidence>
<dbReference type="PRINTS" id="PR00990">
    <property type="entry name" value="RIBOKINASE"/>
</dbReference>
<accession>A0A923I754</accession>
<evidence type="ECO:0000259" key="14">
    <source>
        <dbReference type="Pfam" id="PF00294"/>
    </source>
</evidence>
<feature type="binding site" evidence="12">
    <location>
        <position position="249"/>
    </location>
    <ligand>
        <name>K(+)</name>
        <dbReference type="ChEBI" id="CHEBI:29103"/>
    </ligand>
</feature>
<dbReference type="Gene3D" id="3.40.1190.20">
    <property type="match status" value="1"/>
</dbReference>
<dbReference type="PROSITE" id="PS00584">
    <property type="entry name" value="PFKB_KINASES_2"/>
    <property type="match status" value="1"/>
</dbReference>
<dbReference type="Proteomes" id="UP000659630">
    <property type="component" value="Unassembled WGS sequence"/>
</dbReference>
<evidence type="ECO:0000256" key="13">
    <source>
        <dbReference type="SAM" id="MobiDB-lite"/>
    </source>
</evidence>
<dbReference type="GO" id="GO:0004747">
    <property type="term" value="F:ribokinase activity"/>
    <property type="evidence" value="ECO:0007669"/>
    <property type="project" value="UniProtKB-UniRule"/>
</dbReference>
<dbReference type="PANTHER" id="PTHR10584:SF166">
    <property type="entry name" value="RIBOKINASE"/>
    <property type="match status" value="1"/>
</dbReference>
<feature type="binding site" evidence="12">
    <location>
        <begin position="252"/>
        <end position="253"/>
    </location>
    <ligand>
        <name>ATP</name>
        <dbReference type="ChEBI" id="CHEBI:30616"/>
    </ligand>
</feature>
<dbReference type="PROSITE" id="PS00583">
    <property type="entry name" value="PFKB_KINASES_1"/>
    <property type="match status" value="1"/>
</dbReference>
<dbReference type="InterPro" id="IPR011877">
    <property type="entry name" value="Ribokinase"/>
</dbReference>
<feature type="binding site" evidence="12">
    <location>
        <position position="277"/>
    </location>
    <ligand>
        <name>ATP</name>
        <dbReference type="ChEBI" id="CHEBI:30616"/>
    </ligand>
</feature>
<keyword evidence="10 12" id="KW-0630">Potassium</keyword>
<dbReference type="HAMAP" id="MF_01987">
    <property type="entry name" value="Ribokinase"/>
    <property type="match status" value="1"/>
</dbReference>
<keyword evidence="4 12" id="KW-0808">Transferase</keyword>
<evidence type="ECO:0000256" key="3">
    <source>
        <dbReference type="ARBA" id="ARBA00016943"/>
    </source>
</evidence>